<dbReference type="AlphaFoldDB" id="A0AA40KFE4"/>
<gene>
    <name evidence="1" type="ORF">K0M31_015209</name>
</gene>
<keyword evidence="2" id="KW-1185">Reference proteome</keyword>
<reference evidence="1" key="1">
    <citation type="submission" date="2021-10" db="EMBL/GenBank/DDBJ databases">
        <title>Melipona bicolor Genome sequencing and assembly.</title>
        <authorList>
            <person name="Araujo N.S."/>
            <person name="Arias M.C."/>
        </authorList>
    </citation>
    <scope>NUCLEOTIDE SEQUENCE</scope>
    <source>
        <strain evidence="1">USP_2M_L1-L4_2017</strain>
        <tissue evidence="1">Whole body</tissue>
    </source>
</reference>
<dbReference type="Proteomes" id="UP001177670">
    <property type="component" value="Unassembled WGS sequence"/>
</dbReference>
<protein>
    <submittedName>
        <fullName evidence="1">Uncharacterized protein</fullName>
    </submittedName>
</protein>
<comment type="caution">
    <text evidence="1">The sequence shown here is derived from an EMBL/GenBank/DDBJ whole genome shotgun (WGS) entry which is preliminary data.</text>
</comment>
<evidence type="ECO:0000313" key="1">
    <source>
        <dbReference type="EMBL" id="KAK1118161.1"/>
    </source>
</evidence>
<evidence type="ECO:0000313" key="2">
    <source>
        <dbReference type="Proteomes" id="UP001177670"/>
    </source>
</evidence>
<accession>A0AA40KFE4</accession>
<name>A0AA40KFE4_9HYME</name>
<organism evidence="1 2">
    <name type="scientific">Melipona bicolor</name>
    <dbReference type="NCBI Taxonomy" id="60889"/>
    <lineage>
        <taxon>Eukaryota</taxon>
        <taxon>Metazoa</taxon>
        <taxon>Ecdysozoa</taxon>
        <taxon>Arthropoda</taxon>
        <taxon>Hexapoda</taxon>
        <taxon>Insecta</taxon>
        <taxon>Pterygota</taxon>
        <taxon>Neoptera</taxon>
        <taxon>Endopterygota</taxon>
        <taxon>Hymenoptera</taxon>
        <taxon>Apocrita</taxon>
        <taxon>Aculeata</taxon>
        <taxon>Apoidea</taxon>
        <taxon>Anthophila</taxon>
        <taxon>Apidae</taxon>
        <taxon>Melipona</taxon>
    </lineage>
</organism>
<dbReference type="EMBL" id="JAHYIQ010000044">
    <property type="protein sequence ID" value="KAK1118161.1"/>
    <property type="molecule type" value="Genomic_DNA"/>
</dbReference>
<proteinExistence type="predicted"/>
<sequence>MVCKLQAIDTLIHTNGSLMVSATYFEQVKAWSFSEWKRKCPRFPCLFVVLSYESIKGDISCSYPPLPVSSLQLAGLIFKPQHPVGVQM</sequence>